<evidence type="ECO:0000313" key="2">
    <source>
        <dbReference type="Proteomes" id="UP000663720"/>
    </source>
</evidence>
<dbReference type="AlphaFoldDB" id="A0A975B7L7"/>
<sequence length="134" mass="15004">MKKINNVKIFMIFFVLVLFPFVSFALTGGPDKFGYFFYDNNEKNMPEFSWIDLCESKNSTNIKLANDAVSPAIPIGFRFNFYGINYSNIYISANGFISFNADARHGCCNGEPIPNNDAVNNMIAGLWDDLSPSG</sequence>
<organism evidence="1 2">
    <name type="scientific">Desulfonema limicola</name>
    <dbReference type="NCBI Taxonomy" id="45656"/>
    <lineage>
        <taxon>Bacteria</taxon>
        <taxon>Pseudomonadati</taxon>
        <taxon>Thermodesulfobacteriota</taxon>
        <taxon>Desulfobacteria</taxon>
        <taxon>Desulfobacterales</taxon>
        <taxon>Desulfococcaceae</taxon>
        <taxon>Desulfonema</taxon>
    </lineage>
</organism>
<dbReference type="Proteomes" id="UP000663720">
    <property type="component" value="Chromosome"/>
</dbReference>
<dbReference type="EMBL" id="CP061799">
    <property type="protein sequence ID" value="QTA80404.1"/>
    <property type="molecule type" value="Genomic_DNA"/>
</dbReference>
<reference evidence="1" key="1">
    <citation type="journal article" date="2021" name="Microb. Physiol.">
        <title>Proteogenomic Insights into the Physiology of Marine, Sulfate-Reducing, Filamentous Desulfonema limicola and Desulfonema magnum.</title>
        <authorList>
            <person name="Schnaars V."/>
            <person name="Wohlbrand L."/>
            <person name="Scheve S."/>
            <person name="Hinrichs C."/>
            <person name="Reinhardt R."/>
            <person name="Rabus R."/>
        </authorList>
    </citation>
    <scope>NUCLEOTIDE SEQUENCE</scope>
    <source>
        <strain evidence="1">5ac10</strain>
    </source>
</reference>
<gene>
    <name evidence="1" type="ORF">dnl_27070</name>
</gene>
<dbReference type="KEGG" id="dli:dnl_27070"/>
<evidence type="ECO:0000313" key="1">
    <source>
        <dbReference type="EMBL" id="QTA80404.1"/>
    </source>
</evidence>
<accession>A0A975B7L7</accession>
<dbReference type="RefSeq" id="WP_207692053.1">
    <property type="nucleotide sequence ID" value="NZ_CP061799.1"/>
</dbReference>
<protein>
    <submittedName>
        <fullName evidence="1">Uncharacterized protein</fullName>
    </submittedName>
</protein>
<proteinExistence type="predicted"/>
<keyword evidence="2" id="KW-1185">Reference proteome</keyword>
<name>A0A975B7L7_9BACT</name>